<dbReference type="AlphaFoldDB" id="A0A4C1UAY7"/>
<comment type="caution">
    <text evidence="1">The sequence shown here is derived from an EMBL/GenBank/DDBJ whole genome shotgun (WGS) entry which is preliminary data.</text>
</comment>
<sequence length="81" mass="8813">MRTPTLIPTTSQVPGLYHMPPEVQALHGSTSLQHLHQHAHMQQLAAHMPAYRATSAVVPAAAPLCHHHAARHNTLAYHPAP</sequence>
<proteinExistence type="predicted"/>
<organism evidence="1 2">
    <name type="scientific">Eumeta variegata</name>
    <name type="common">Bagworm moth</name>
    <name type="synonym">Eumeta japonica</name>
    <dbReference type="NCBI Taxonomy" id="151549"/>
    <lineage>
        <taxon>Eukaryota</taxon>
        <taxon>Metazoa</taxon>
        <taxon>Ecdysozoa</taxon>
        <taxon>Arthropoda</taxon>
        <taxon>Hexapoda</taxon>
        <taxon>Insecta</taxon>
        <taxon>Pterygota</taxon>
        <taxon>Neoptera</taxon>
        <taxon>Endopterygota</taxon>
        <taxon>Lepidoptera</taxon>
        <taxon>Glossata</taxon>
        <taxon>Ditrysia</taxon>
        <taxon>Tineoidea</taxon>
        <taxon>Psychidae</taxon>
        <taxon>Oiketicinae</taxon>
        <taxon>Eumeta</taxon>
    </lineage>
</organism>
<protein>
    <submittedName>
        <fullName evidence="1">Uncharacterized protein</fullName>
    </submittedName>
</protein>
<keyword evidence="2" id="KW-1185">Reference proteome</keyword>
<evidence type="ECO:0000313" key="1">
    <source>
        <dbReference type="EMBL" id="GBP23270.1"/>
    </source>
</evidence>
<dbReference type="EMBL" id="BGZK01000149">
    <property type="protein sequence ID" value="GBP23270.1"/>
    <property type="molecule type" value="Genomic_DNA"/>
</dbReference>
<accession>A0A4C1UAY7</accession>
<dbReference type="Proteomes" id="UP000299102">
    <property type="component" value="Unassembled WGS sequence"/>
</dbReference>
<dbReference type="OrthoDB" id="7400802at2759"/>
<reference evidence="1 2" key="1">
    <citation type="journal article" date="2019" name="Commun. Biol.">
        <title>The bagworm genome reveals a unique fibroin gene that provides high tensile strength.</title>
        <authorList>
            <person name="Kono N."/>
            <person name="Nakamura H."/>
            <person name="Ohtoshi R."/>
            <person name="Tomita M."/>
            <person name="Numata K."/>
            <person name="Arakawa K."/>
        </authorList>
    </citation>
    <scope>NUCLEOTIDE SEQUENCE [LARGE SCALE GENOMIC DNA]</scope>
</reference>
<gene>
    <name evidence="1" type="ORF">EVAR_75983_1</name>
</gene>
<name>A0A4C1UAY7_EUMVA</name>
<evidence type="ECO:0000313" key="2">
    <source>
        <dbReference type="Proteomes" id="UP000299102"/>
    </source>
</evidence>